<dbReference type="InterPro" id="IPR036942">
    <property type="entry name" value="Beta-barrel_TonB_sf"/>
</dbReference>
<keyword evidence="3" id="KW-0998">Cell outer membrane</keyword>
<dbReference type="RefSeq" id="WP_345080822.1">
    <property type="nucleotide sequence ID" value="NZ_BAABFA010000010.1"/>
</dbReference>
<feature type="signal peptide" evidence="4">
    <location>
        <begin position="1"/>
        <end position="22"/>
    </location>
</feature>
<evidence type="ECO:0000256" key="1">
    <source>
        <dbReference type="ARBA" id="ARBA00004442"/>
    </source>
</evidence>
<evidence type="ECO:0000313" key="6">
    <source>
        <dbReference type="EMBL" id="GAA4464368.1"/>
    </source>
</evidence>
<proteinExistence type="predicted"/>
<accession>A0ABP8NB88</accession>
<keyword evidence="7" id="KW-1185">Reference proteome</keyword>
<keyword evidence="4" id="KW-0732">Signal</keyword>
<dbReference type="EMBL" id="BAABFA010000010">
    <property type="protein sequence ID" value="GAA4464368.1"/>
    <property type="molecule type" value="Genomic_DNA"/>
</dbReference>
<dbReference type="PANTHER" id="PTHR40980:SF4">
    <property type="entry name" value="TONB-DEPENDENT RECEPTOR-LIKE BETA-BARREL DOMAIN-CONTAINING PROTEIN"/>
    <property type="match status" value="1"/>
</dbReference>
<organism evidence="6 7">
    <name type="scientific">Nemorincola caseinilytica</name>
    <dbReference type="NCBI Taxonomy" id="2054315"/>
    <lineage>
        <taxon>Bacteria</taxon>
        <taxon>Pseudomonadati</taxon>
        <taxon>Bacteroidota</taxon>
        <taxon>Chitinophagia</taxon>
        <taxon>Chitinophagales</taxon>
        <taxon>Chitinophagaceae</taxon>
        <taxon>Nemorincola</taxon>
    </lineage>
</organism>
<evidence type="ECO:0000256" key="4">
    <source>
        <dbReference type="SAM" id="SignalP"/>
    </source>
</evidence>
<evidence type="ECO:0000256" key="3">
    <source>
        <dbReference type="ARBA" id="ARBA00023237"/>
    </source>
</evidence>
<evidence type="ECO:0000313" key="7">
    <source>
        <dbReference type="Proteomes" id="UP001500067"/>
    </source>
</evidence>
<gene>
    <name evidence="6" type="ORF">GCM10023093_14540</name>
</gene>
<dbReference type="Proteomes" id="UP001500067">
    <property type="component" value="Unassembled WGS sequence"/>
</dbReference>
<keyword evidence="2" id="KW-0472">Membrane</keyword>
<name>A0ABP8NB88_9BACT</name>
<comment type="subcellular location">
    <subcellularLocation>
        <location evidence="1">Cell outer membrane</location>
    </subcellularLocation>
</comment>
<evidence type="ECO:0000259" key="5">
    <source>
        <dbReference type="Pfam" id="PF14905"/>
    </source>
</evidence>
<sequence length="723" mass="80793">MPQLRSLLCAAAISYMPLLALAQTDTTKTQQLKEVKVSAQKGAIETAPGKTIVNVQALSGTAGKNALELLRRVPGISVDGRGNITMTGKQGITLMLNGRQTYLSGEELRDLLESMTADEVAQVVVISQPSARYDAEGNAGIIDLKLRRLRRSGINGNVNLAWTKSLYESTHNSALLNYNTGNTNWYTNASYINGRNGVSWQQDMTFTDPAGTPTAHTVMGSEPREMFDKYNLRTGADHRYSESTNAGFSITGAYYANQMNTPIITNTTFPQGDTEYSIRHTNENSLRKNYAANAYLRHSLGKHSDISIDIDHLRNTKMLYQYLSTDAYSNGTPLPHQLTLQSRIPIDIAIYSAKADHSITLTGDMKIESGGKYSYVAVDNAAYFMRHTAGTWMDDTSRTNRFLYHEHISALYANASRTLSSQWSAQAGLRAEYAHITGLQQATGQQFIRRQPALFPTAYISYRHDSANSFELNYGRRITRPQYGMLNPFNYYTFYNTYQRGNPTLLPQYAHNIELKHSYNDRITTELSISKVTNAISWVSMPDNATQTTYGTPINFAGNTTAALGITYNGKPQPWCEMMIHSEALYAIYKGIMNDVPMHNARVGYNIWLNSRLILGSGWDADCYVNYTSPMAASPVSNSIATLYTNFGISKKAFHDTTTIKVSIDDPFYVYRSGNDDKQPGLSNSARLLSNSRYCTMAVTYNFGRKTARTRRNENQPEEARRM</sequence>
<dbReference type="SUPFAM" id="SSF56935">
    <property type="entry name" value="Porins"/>
    <property type="match status" value="1"/>
</dbReference>
<evidence type="ECO:0000256" key="2">
    <source>
        <dbReference type="ARBA" id="ARBA00023136"/>
    </source>
</evidence>
<dbReference type="PANTHER" id="PTHR40980">
    <property type="entry name" value="PLUG DOMAIN-CONTAINING PROTEIN"/>
    <property type="match status" value="1"/>
</dbReference>
<dbReference type="Pfam" id="PF14905">
    <property type="entry name" value="OMP_b-brl_3"/>
    <property type="match status" value="1"/>
</dbReference>
<feature type="domain" description="Outer membrane protein beta-barrel" evidence="5">
    <location>
        <begin position="303"/>
        <end position="701"/>
    </location>
</feature>
<reference evidence="7" key="1">
    <citation type="journal article" date="2019" name="Int. J. Syst. Evol. Microbiol.">
        <title>The Global Catalogue of Microorganisms (GCM) 10K type strain sequencing project: providing services to taxonomists for standard genome sequencing and annotation.</title>
        <authorList>
            <consortium name="The Broad Institute Genomics Platform"/>
            <consortium name="The Broad Institute Genome Sequencing Center for Infectious Disease"/>
            <person name="Wu L."/>
            <person name="Ma J."/>
        </authorList>
    </citation>
    <scope>NUCLEOTIDE SEQUENCE [LARGE SCALE GENOMIC DNA]</scope>
    <source>
        <strain evidence="7">JCM 32105</strain>
    </source>
</reference>
<protein>
    <submittedName>
        <fullName evidence="6">Outer membrane beta-barrel family protein</fullName>
    </submittedName>
</protein>
<comment type="caution">
    <text evidence="6">The sequence shown here is derived from an EMBL/GenBank/DDBJ whole genome shotgun (WGS) entry which is preliminary data.</text>
</comment>
<dbReference type="Gene3D" id="2.40.170.20">
    <property type="entry name" value="TonB-dependent receptor, beta-barrel domain"/>
    <property type="match status" value="1"/>
</dbReference>
<feature type="chain" id="PRO_5045156988" evidence="4">
    <location>
        <begin position="23"/>
        <end position="723"/>
    </location>
</feature>
<dbReference type="InterPro" id="IPR041700">
    <property type="entry name" value="OMP_b-brl_3"/>
</dbReference>